<proteinExistence type="predicted"/>
<gene>
    <name evidence="1" type="ORF">FKW44_015310</name>
</gene>
<evidence type="ECO:0000313" key="2">
    <source>
        <dbReference type="Proteomes" id="UP000595437"/>
    </source>
</evidence>
<name>A0A7T8H0T6_CALRO</name>
<dbReference type="Proteomes" id="UP000595437">
    <property type="component" value="Chromosome 10"/>
</dbReference>
<sequence>RFVVQNRSSKAWKRFTVVEKLRWQSVEWSSGSYSRSGDSSVDCLRYPISLDIPDDNSSQNKTGIIEVLSPSLDCGEAR</sequence>
<dbReference type="AlphaFoldDB" id="A0A7T8H0T6"/>
<reference evidence="2" key="1">
    <citation type="submission" date="2021-01" db="EMBL/GenBank/DDBJ databases">
        <title>Caligus Genome Assembly.</title>
        <authorList>
            <person name="Gallardo-Escarate C."/>
        </authorList>
    </citation>
    <scope>NUCLEOTIDE SEQUENCE [LARGE SCALE GENOMIC DNA]</scope>
</reference>
<feature type="non-terminal residue" evidence="1">
    <location>
        <position position="78"/>
    </location>
</feature>
<keyword evidence="2" id="KW-1185">Reference proteome</keyword>
<accession>A0A7T8H0T6</accession>
<protein>
    <submittedName>
        <fullName evidence="1">Uncharacterized protein</fullName>
    </submittedName>
</protein>
<organism evidence="1 2">
    <name type="scientific">Caligus rogercresseyi</name>
    <name type="common">Sea louse</name>
    <dbReference type="NCBI Taxonomy" id="217165"/>
    <lineage>
        <taxon>Eukaryota</taxon>
        <taxon>Metazoa</taxon>
        <taxon>Ecdysozoa</taxon>
        <taxon>Arthropoda</taxon>
        <taxon>Crustacea</taxon>
        <taxon>Multicrustacea</taxon>
        <taxon>Hexanauplia</taxon>
        <taxon>Copepoda</taxon>
        <taxon>Siphonostomatoida</taxon>
        <taxon>Caligidae</taxon>
        <taxon>Caligus</taxon>
    </lineage>
</organism>
<evidence type="ECO:0000313" key="1">
    <source>
        <dbReference type="EMBL" id="QQP41061.1"/>
    </source>
</evidence>
<feature type="non-terminal residue" evidence="1">
    <location>
        <position position="1"/>
    </location>
</feature>
<dbReference type="EMBL" id="CP045899">
    <property type="protein sequence ID" value="QQP41061.1"/>
    <property type="molecule type" value="Genomic_DNA"/>
</dbReference>